<dbReference type="Proteomes" id="UP000805193">
    <property type="component" value="Unassembled WGS sequence"/>
</dbReference>
<evidence type="ECO:0000313" key="2">
    <source>
        <dbReference type="Proteomes" id="UP000805193"/>
    </source>
</evidence>
<gene>
    <name evidence="1" type="ORF">HPB47_007217</name>
</gene>
<evidence type="ECO:0000313" key="1">
    <source>
        <dbReference type="EMBL" id="KAG0415601.1"/>
    </source>
</evidence>
<keyword evidence="2" id="KW-1185">Reference proteome</keyword>
<sequence>MGGPAFIRNREKQKGHLLPRRSTRLFRSPSSVSGSGRSPWQHDGPAEVARLRRHGSCWDTSGRLEPYGQILEITHGVYKDNPSVKTGIRYLKMKMKEDNPVPNFARIAGYRVIVDYRGLVRVCRRCKKEGHFKTQCTAEYCSRCAIFGHDGSTCTESCRRCGAGHATVDCTSRRSYASVTQQTMMDFPPLATRPSSSSMRQEGHEGDSSGAPMQPPPEKATSAATSESEPDQSPTQAATPSRATLEGL</sequence>
<reference evidence="1 2" key="1">
    <citation type="journal article" date="2020" name="Cell">
        <title>Large-Scale Comparative Analyses of Tick Genomes Elucidate Their Genetic Diversity and Vector Capacities.</title>
        <authorList>
            <consortium name="Tick Genome and Microbiome Consortium (TIGMIC)"/>
            <person name="Jia N."/>
            <person name="Wang J."/>
            <person name="Shi W."/>
            <person name="Du L."/>
            <person name="Sun Y."/>
            <person name="Zhan W."/>
            <person name="Jiang J.F."/>
            <person name="Wang Q."/>
            <person name="Zhang B."/>
            <person name="Ji P."/>
            <person name="Bell-Sakyi L."/>
            <person name="Cui X.M."/>
            <person name="Yuan T.T."/>
            <person name="Jiang B.G."/>
            <person name="Yang W.F."/>
            <person name="Lam T.T."/>
            <person name="Chang Q.C."/>
            <person name="Ding S.J."/>
            <person name="Wang X.J."/>
            <person name="Zhu J.G."/>
            <person name="Ruan X.D."/>
            <person name="Zhao L."/>
            <person name="Wei J.T."/>
            <person name="Ye R.Z."/>
            <person name="Que T.C."/>
            <person name="Du C.H."/>
            <person name="Zhou Y.H."/>
            <person name="Cheng J.X."/>
            <person name="Dai P.F."/>
            <person name="Guo W.B."/>
            <person name="Han X.H."/>
            <person name="Huang E.J."/>
            <person name="Li L.F."/>
            <person name="Wei W."/>
            <person name="Gao Y.C."/>
            <person name="Liu J.Z."/>
            <person name="Shao H.Z."/>
            <person name="Wang X."/>
            <person name="Wang C.C."/>
            <person name="Yang T.C."/>
            <person name="Huo Q.B."/>
            <person name="Li W."/>
            <person name="Chen H.Y."/>
            <person name="Chen S.E."/>
            <person name="Zhou L.G."/>
            <person name="Ni X.B."/>
            <person name="Tian J.H."/>
            <person name="Sheng Y."/>
            <person name="Liu T."/>
            <person name="Pan Y.S."/>
            <person name="Xia L.Y."/>
            <person name="Li J."/>
            <person name="Zhao F."/>
            <person name="Cao W.C."/>
        </authorList>
    </citation>
    <scope>NUCLEOTIDE SEQUENCE [LARGE SCALE GENOMIC DNA]</scope>
    <source>
        <strain evidence="1">Iper-2018</strain>
    </source>
</reference>
<accession>A0AC60P886</accession>
<protein>
    <submittedName>
        <fullName evidence="1">Uncharacterized protein</fullName>
    </submittedName>
</protein>
<comment type="caution">
    <text evidence="1">The sequence shown here is derived from an EMBL/GenBank/DDBJ whole genome shotgun (WGS) entry which is preliminary data.</text>
</comment>
<proteinExistence type="predicted"/>
<dbReference type="EMBL" id="JABSTQ010011052">
    <property type="protein sequence ID" value="KAG0415601.1"/>
    <property type="molecule type" value="Genomic_DNA"/>
</dbReference>
<name>A0AC60P886_IXOPE</name>
<organism evidence="1 2">
    <name type="scientific">Ixodes persulcatus</name>
    <name type="common">Taiga tick</name>
    <dbReference type="NCBI Taxonomy" id="34615"/>
    <lineage>
        <taxon>Eukaryota</taxon>
        <taxon>Metazoa</taxon>
        <taxon>Ecdysozoa</taxon>
        <taxon>Arthropoda</taxon>
        <taxon>Chelicerata</taxon>
        <taxon>Arachnida</taxon>
        <taxon>Acari</taxon>
        <taxon>Parasitiformes</taxon>
        <taxon>Ixodida</taxon>
        <taxon>Ixodoidea</taxon>
        <taxon>Ixodidae</taxon>
        <taxon>Ixodinae</taxon>
        <taxon>Ixodes</taxon>
    </lineage>
</organism>